<sequence>MKPLQELMKKEKLAVILLTGLLLLIVALPVREEDKEEEQTLPQKEQEAGEQDWQEKMEARLTKVLEQVEGVGKTEVFLTCEGTEQKVVEKDENSTVYEKDAKGNQSPYVTTEVYPRVTGVLVVAQGGGDPVTVQKIQEAVEALFQVEAHKIKVMKMN</sequence>
<accession>A0A9D2PPK0</accession>
<organism evidence="1 2">
    <name type="scientific">Candidatus Blautia merdavium</name>
    <dbReference type="NCBI Taxonomy" id="2838494"/>
    <lineage>
        <taxon>Bacteria</taxon>
        <taxon>Bacillati</taxon>
        <taxon>Bacillota</taxon>
        <taxon>Clostridia</taxon>
        <taxon>Lachnospirales</taxon>
        <taxon>Lachnospiraceae</taxon>
        <taxon>Blautia</taxon>
    </lineage>
</organism>
<gene>
    <name evidence="1" type="ORF">H9753_10395</name>
</gene>
<protein>
    <submittedName>
        <fullName evidence="1">Stage III sporulation protein AG</fullName>
    </submittedName>
</protein>
<dbReference type="Proteomes" id="UP000823886">
    <property type="component" value="Unassembled WGS sequence"/>
</dbReference>
<evidence type="ECO:0000313" key="2">
    <source>
        <dbReference type="Proteomes" id="UP000823886"/>
    </source>
</evidence>
<name>A0A9D2PPK0_9FIRM</name>
<reference evidence="1" key="1">
    <citation type="journal article" date="2021" name="PeerJ">
        <title>Extensive microbial diversity within the chicken gut microbiome revealed by metagenomics and culture.</title>
        <authorList>
            <person name="Gilroy R."/>
            <person name="Ravi A."/>
            <person name="Getino M."/>
            <person name="Pursley I."/>
            <person name="Horton D.L."/>
            <person name="Alikhan N.F."/>
            <person name="Baker D."/>
            <person name="Gharbi K."/>
            <person name="Hall N."/>
            <person name="Watson M."/>
            <person name="Adriaenssens E.M."/>
            <person name="Foster-Nyarko E."/>
            <person name="Jarju S."/>
            <person name="Secka A."/>
            <person name="Antonio M."/>
            <person name="Oren A."/>
            <person name="Chaudhuri R.R."/>
            <person name="La Ragione R."/>
            <person name="Hildebrand F."/>
            <person name="Pallen M.J."/>
        </authorList>
    </citation>
    <scope>NUCLEOTIDE SEQUENCE</scope>
    <source>
        <strain evidence="1">ChiBcec2-3848</strain>
    </source>
</reference>
<reference evidence="1" key="2">
    <citation type="submission" date="2021-04" db="EMBL/GenBank/DDBJ databases">
        <authorList>
            <person name="Gilroy R."/>
        </authorList>
    </citation>
    <scope>NUCLEOTIDE SEQUENCE</scope>
    <source>
        <strain evidence="1">ChiBcec2-3848</strain>
    </source>
</reference>
<dbReference type="EMBL" id="DWVZ01000142">
    <property type="protein sequence ID" value="HJC64009.1"/>
    <property type="molecule type" value="Genomic_DNA"/>
</dbReference>
<evidence type="ECO:0000313" key="1">
    <source>
        <dbReference type="EMBL" id="HJC64009.1"/>
    </source>
</evidence>
<comment type="caution">
    <text evidence="1">The sequence shown here is derived from an EMBL/GenBank/DDBJ whole genome shotgun (WGS) entry which is preliminary data.</text>
</comment>
<dbReference type="AlphaFoldDB" id="A0A9D2PPK0"/>
<proteinExistence type="predicted"/>